<sequence length="536" mass="59675">MNDLRRGCCALVLMALTLVTPMSQADEPVLDVAWPFDVGPLDSQGYGANQMMAQAMVYEPLVRFHDGKIEPWLATDWDISDDGRTYVFTLRDGVRFSDGAPFDARAVKANVDAVLQCRDRHDWLALVNKIERVEVRDARTVALVLKTPYYPTLMELSLIRPLRFASPGVLQTGSEHGDAGARTGQDACRLSRPIGTGPWVFSRREPGRVDHFTRNPTYWGTAPAYAGVDIHIINDPNTRAVALETGKVDLVQGTRGLVSSDSFQRFTQDPRFNARASKPLATRTFVINASHGPTRDVRVRRAIEHAIDTDAMRTSLLFDTEPKADALFSSDVPYADVALTPYAFDPNKARTLLDNAGWVRGKNGLRSKDGTPLTLDAYFVGDDPLQKALSQVMQANLADIGIQVRLHGEEETALMQRERNGGFDLVYSDTWGAPYEPHAYLSSMRVPAHADYQAQKGLADKAELDRAIARVLTLQDETERRALYHDILTRLHEAAIYVPITHVTSRSVSRPDVDNVQFGDTLEDVPFARMRPARDE</sequence>
<keyword evidence="4" id="KW-1185">Reference proteome</keyword>
<protein>
    <submittedName>
        <fullName evidence="3">Nickel ABC transporter substrate-binding protein</fullName>
    </submittedName>
</protein>
<evidence type="ECO:0000259" key="2">
    <source>
        <dbReference type="Pfam" id="PF00496"/>
    </source>
</evidence>
<feature type="domain" description="Solute-binding protein family 5" evidence="2">
    <location>
        <begin position="68"/>
        <end position="447"/>
    </location>
</feature>
<keyword evidence="1" id="KW-0732">Signal</keyword>
<organism evidence="3 4">
    <name type="scientific">Larsenimonas suaedae</name>
    <dbReference type="NCBI Taxonomy" id="1851019"/>
    <lineage>
        <taxon>Bacteria</taxon>
        <taxon>Pseudomonadati</taxon>
        <taxon>Pseudomonadota</taxon>
        <taxon>Gammaproteobacteria</taxon>
        <taxon>Oceanospirillales</taxon>
        <taxon>Halomonadaceae</taxon>
        <taxon>Larsenimonas</taxon>
    </lineage>
</organism>
<accession>A0ABU1GRV9</accession>
<feature type="chain" id="PRO_5045842665" evidence="1">
    <location>
        <begin position="26"/>
        <end position="536"/>
    </location>
</feature>
<feature type="signal peptide" evidence="1">
    <location>
        <begin position="1"/>
        <end position="25"/>
    </location>
</feature>
<gene>
    <name evidence="3" type="primary">nikA</name>
    <name evidence="3" type="ORF">QC825_01520</name>
</gene>
<dbReference type="PANTHER" id="PTHR30290:SF37">
    <property type="entry name" value="NICKEL-BINDING PERIPLASMIC PROTEIN"/>
    <property type="match status" value="1"/>
</dbReference>
<dbReference type="NCBIfam" id="TIGR02294">
    <property type="entry name" value="nickel_nikA"/>
    <property type="match status" value="1"/>
</dbReference>
<evidence type="ECO:0000313" key="4">
    <source>
        <dbReference type="Proteomes" id="UP001269375"/>
    </source>
</evidence>
<evidence type="ECO:0000313" key="3">
    <source>
        <dbReference type="EMBL" id="MDR5894750.1"/>
    </source>
</evidence>
<dbReference type="RefSeq" id="WP_251593050.1">
    <property type="nucleotide sequence ID" value="NZ_JAMLJI010000002.1"/>
</dbReference>
<dbReference type="PIRSF" id="PIRSF002741">
    <property type="entry name" value="MppA"/>
    <property type="match status" value="1"/>
</dbReference>
<dbReference type="InterPro" id="IPR039424">
    <property type="entry name" value="SBP_5"/>
</dbReference>
<name>A0ABU1GRV9_9GAMM</name>
<dbReference type="InterPro" id="IPR000914">
    <property type="entry name" value="SBP_5_dom"/>
</dbReference>
<dbReference type="InterPro" id="IPR030678">
    <property type="entry name" value="Peptide/Ni-bd"/>
</dbReference>
<dbReference type="SUPFAM" id="SSF53850">
    <property type="entry name" value="Periplasmic binding protein-like II"/>
    <property type="match status" value="1"/>
</dbReference>
<dbReference type="EMBL" id="JARWAO010000001">
    <property type="protein sequence ID" value="MDR5894750.1"/>
    <property type="molecule type" value="Genomic_DNA"/>
</dbReference>
<dbReference type="InterPro" id="IPR011980">
    <property type="entry name" value="CntA-like"/>
</dbReference>
<dbReference type="Gene3D" id="3.40.190.10">
    <property type="entry name" value="Periplasmic binding protein-like II"/>
    <property type="match status" value="1"/>
</dbReference>
<reference evidence="3 4" key="1">
    <citation type="submission" date="2023-04" db="EMBL/GenBank/DDBJ databases">
        <title>A long-awaited taxogenomic arrangement of the family Halomonadaceae.</title>
        <authorList>
            <person name="De La Haba R."/>
            <person name="Chuvochina M."/>
            <person name="Wittouck S."/>
            <person name="Arahal D.R."/>
            <person name="Sanchez-Porro C."/>
            <person name="Hugenholtz P."/>
            <person name="Ventosa A."/>
        </authorList>
    </citation>
    <scope>NUCLEOTIDE SEQUENCE [LARGE SCALE GENOMIC DNA]</scope>
    <source>
        <strain evidence="3 4">DSM 22428</strain>
    </source>
</reference>
<dbReference type="CDD" id="cd08489">
    <property type="entry name" value="PBP2_NikA"/>
    <property type="match status" value="1"/>
</dbReference>
<proteinExistence type="predicted"/>
<comment type="caution">
    <text evidence="3">The sequence shown here is derived from an EMBL/GenBank/DDBJ whole genome shotgun (WGS) entry which is preliminary data.</text>
</comment>
<dbReference type="Proteomes" id="UP001269375">
    <property type="component" value="Unassembled WGS sequence"/>
</dbReference>
<dbReference type="PANTHER" id="PTHR30290">
    <property type="entry name" value="PERIPLASMIC BINDING COMPONENT OF ABC TRANSPORTER"/>
    <property type="match status" value="1"/>
</dbReference>
<dbReference type="Pfam" id="PF00496">
    <property type="entry name" value="SBP_bac_5"/>
    <property type="match status" value="1"/>
</dbReference>
<dbReference type="Gene3D" id="3.10.105.10">
    <property type="entry name" value="Dipeptide-binding Protein, Domain 3"/>
    <property type="match status" value="1"/>
</dbReference>
<evidence type="ECO:0000256" key="1">
    <source>
        <dbReference type="SAM" id="SignalP"/>
    </source>
</evidence>